<accession>A0A8X7V1P8</accession>
<sequence length="164" mass="18172">MVRLDEPGREEADQGRPDDRGQWSGLVHPDDEEHEVDRAQLSGLMYPGDEAAHEQDGRGQWTSVMNPVGKQHTSRTSGRPGRTDRLGEPSWDQAQPEQGQTGVEAEYGRHSGDPGRVDEAREDAVRVIWSIEKGGHDYGDDEVGDSLGFNGEEDASETRWGLNH</sequence>
<organism evidence="2 3">
    <name type="scientific">Brassica carinata</name>
    <name type="common">Ethiopian mustard</name>
    <name type="synonym">Abyssinian cabbage</name>
    <dbReference type="NCBI Taxonomy" id="52824"/>
    <lineage>
        <taxon>Eukaryota</taxon>
        <taxon>Viridiplantae</taxon>
        <taxon>Streptophyta</taxon>
        <taxon>Embryophyta</taxon>
        <taxon>Tracheophyta</taxon>
        <taxon>Spermatophyta</taxon>
        <taxon>Magnoliopsida</taxon>
        <taxon>eudicotyledons</taxon>
        <taxon>Gunneridae</taxon>
        <taxon>Pentapetalae</taxon>
        <taxon>rosids</taxon>
        <taxon>malvids</taxon>
        <taxon>Brassicales</taxon>
        <taxon>Brassicaceae</taxon>
        <taxon>Brassiceae</taxon>
        <taxon>Brassica</taxon>
    </lineage>
</organism>
<evidence type="ECO:0000256" key="1">
    <source>
        <dbReference type="SAM" id="MobiDB-lite"/>
    </source>
</evidence>
<evidence type="ECO:0000313" key="2">
    <source>
        <dbReference type="EMBL" id="KAG2298964.1"/>
    </source>
</evidence>
<gene>
    <name evidence="2" type="ORF">Bca52824_035436</name>
</gene>
<dbReference type="Proteomes" id="UP000886595">
    <property type="component" value="Unassembled WGS sequence"/>
</dbReference>
<evidence type="ECO:0000313" key="3">
    <source>
        <dbReference type="Proteomes" id="UP000886595"/>
    </source>
</evidence>
<dbReference type="EMBL" id="JAAMPC010000008">
    <property type="protein sequence ID" value="KAG2298964.1"/>
    <property type="molecule type" value="Genomic_DNA"/>
</dbReference>
<feature type="region of interest" description="Disordered" evidence="1">
    <location>
        <begin position="134"/>
        <end position="164"/>
    </location>
</feature>
<comment type="caution">
    <text evidence="2">The sequence shown here is derived from an EMBL/GenBank/DDBJ whole genome shotgun (WGS) entry which is preliminary data.</text>
</comment>
<feature type="compositionally biased region" description="Basic and acidic residues" evidence="1">
    <location>
        <begin position="106"/>
        <end position="121"/>
    </location>
</feature>
<feature type="compositionally biased region" description="Basic and acidic residues" evidence="1">
    <location>
        <begin position="1"/>
        <end position="21"/>
    </location>
</feature>
<feature type="region of interest" description="Disordered" evidence="1">
    <location>
        <begin position="1"/>
        <end position="121"/>
    </location>
</feature>
<keyword evidence="3" id="KW-1185">Reference proteome</keyword>
<reference evidence="2 3" key="1">
    <citation type="submission" date="2020-02" db="EMBL/GenBank/DDBJ databases">
        <authorList>
            <person name="Ma Q."/>
            <person name="Huang Y."/>
            <person name="Song X."/>
            <person name="Pei D."/>
        </authorList>
    </citation>
    <scope>NUCLEOTIDE SEQUENCE [LARGE SCALE GENOMIC DNA]</scope>
    <source>
        <strain evidence="2">Sxm20200214</strain>
        <tissue evidence="2">Leaf</tissue>
    </source>
</reference>
<feature type="compositionally biased region" description="Polar residues" evidence="1">
    <location>
        <begin position="92"/>
        <end position="101"/>
    </location>
</feature>
<feature type="compositionally biased region" description="Basic and acidic residues" evidence="1">
    <location>
        <begin position="28"/>
        <end position="38"/>
    </location>
</feature>
<proteinExistence type="predicted"/>
<name>A0A8X7V1P8_BRACI</name>
<protein>
    <submittedName>
        <fullName evidence="2">Uncharacterized protein</fullName>
    </submittedName>
</protein>
<dbReference type="AlphaFoldDB" id="A0A8X7V1P8"/>